<dbReference type="Proteomes" id="UP000432350">
    <property type="component" value="Unassembled WGS sequence"/>
</dbReference>
<evidence type="ECO:0000313" key="1">
    <source>
        <dbReference type="EMBL" id="VXC62495.1"/>
    </source>
</evidence>
<dbReference type="EMBL" id="CABWMV010000007">
    <property type="protein sequence ID" value="VXC62495.1"/>
    <property type="molecule type" value="Genomic_DNA"/>
</dbReference>
<dbReference type="AlphaFoldDB" id="A0A654A3T3"/>
<name>A0A654A3T3_SPHMU</name>
<proteinExistence type="predicted"/>
<accession>A0A654A3T3</accession>
<sequence length="40" mass="4580">MKKHINTERIVGMGTAIKKMLSIKKVQSTKADFFSKVKQK</sequence>
<gene>
    <name evidence="1" type="ORF">SPHINGO8BC_150205</name>
</gene>
<evidence type="ECO:0000313" key="2">
    <source>
        <dbReference type="Proteomes" id="UP000432350"/>
    </source>
</evidence>
<protein>
    <submittedName>
        <fullName evidence="1">Uncharacterized protein</fullName>
    </submittedName>
</protein>
<reference evidence="1 2" key="1">
    <citation type="submission" date="2019-10" db="EMBL/GenBank/DDBJ databases">
        <authorList>
            <person name="Karimi E."/>
        </authorList>
    </citation>
    <scope>NUCLEOTIDE SEQUENCE [LARGE SCALE GENOMIC DNA]</scope>
    <source>
        <strain evidence="1 2">Sphingobacterium sp. 8BC</strain>
    </source>
</reference>
<organism evidence="1 2">
    <name type="scientific">Sphingobacterium multivorum</name>
    <dbReference type="NCBI Taxonomy" id="28454"/>
    <lineage>
        <taxon>Bacteria</taxon>
        <taxon>Pseudomonadati</taxon>
        <taxon>Bacteroidota</taxon>
        <taxon>Sphingobacteriia</taxon>
        <taxon>Sphingobacteriales</taxon>
        <taxon>Sphingobacteriaceae</taxon>
        <taxon>Sphingobacterium</taxon>
    </lineage>
</organism>